<dbReference type="OrthoDB" id="9984533at2759"/>
<proteinExistence type="predicted"/>
<gene>
    <name evidence="2" type="ORF">BDW42DRAFT_192886</name>
</gene>
<name>A0A2J5HZ93_9EURO</name>
<sequence length="451" mass="48477">MRITSEDWLRGFIVTSRATHNADGAQHRSVIGLQLLFLHAEPLHLGITTGDQRLLHAEGDHLLVGLTAQWDSNGITALSLLQARPRPHDTHAHNLSNLQAHHPESHTIIGSKLWKMHLPPPTELITERQPGFWPDGFDPHLEPMEYLPLGVPDSITALSVDVYLGGIQIHYSDQPPISIGPQLAAFKTLPIDGRSGERIAAVVVYGADNNGLVVLTNCHRQLIVGSRVGGTHYFVPGDAQYNPPPTYPTHPTETEPSIPWDIIKPKPAWTPKGPTYGAHTWTSKYGGFSNECPSPRTALATYLDCSRGQPLERVRVVFAHPTRRLVFSPVGIGDVAIGDATTPAAAAVATTTGDAVSTLTGGDAPSSAGDTTSATGINSVDSEKCPCYTDTQSPLTQEQKTQTPHFFQEEWIVNPNPATTTTTTTTTATTAAPTTTTACCDDSNEKQTGLS</sequence>
<feature type="compositionally biased region" description="Polar residues" evidence="1">
    <location>
        <begin position="368"/>
        <end position="377"/>
    </location>
</feature>
<reference evidence="3" key="1">
    <citation type="submission" date="2017-12" db="EMBL/GenBank/DDBJ databases">
        <authorList>
            <consortium name="DOE Joint Genome Institute"/>
            <person name="Mondo S.J."/>
            <person name="Kjaerbolling I."/>
            <person name="Vesth T.C."/>
            <person name="Frisvad J.C."/>
            <person name="Nybo J.L."/>
            <person name="Theobald S."/>
            <person name="Kuo A."/>
            <person name="Bowyer P."/>
            <person name="Matsuda Y."/>
            <person name="Lyhne E.K."/>
            <person name="Kogle M.E."/>
            <person name="Clum A."/>
            <person name="Lipzen A."/>
            <person name="Salamov A."/>
            <person name="Ngan C.Y."/>
            <person name="Daum C."/>
            <person name="Chiniquy J."/>
            <person name="Barry K."/>
            <person name="LaButti K."/>
            <person name="Haridas S."/>
            <person name="Simmons B.A."/>
            <person name="Magnuson J.K."/>
            <person name="Mortensen U.H."/>
            <person name="Larsen T.O."/>
            <person name="Grigoriev I.V."/>
            <person name="Baker S.E."/>
            <person name="Andersen M.R."/>
            <person name="Nordberg H.P."/>
            <person name="Cantor M.N."/>
            <person name="Hua S.X."/>
        </authorList>
    </citation>
    <scope>NUCLEOTIDE SEQUENCE [LARGE SCALE GENOMIC DNA]</scope>
    <source>
        <strain evidence="3">IBT 19404</strain>
    </source>
</reference>
<dbReference type="Proteomes" id="UP000235023">
    <property type="component" value="Unassembled WGS sequence"/>
</dbReference>
<dbReference type="AlphaFoldDB" id="A0A2J5HZ93"/>
<organism evidence="2 3">
    <name type="scientific">Aspergillus taichungensis</name>
    <dbReference type="NCBI Taxonomy" id="482145"/>
    <lineage>
        <taxon>Eukaryota</taxon>
        <taxon>Fungi</taxon>
        <taxon>Dikarya</taxon>
        <taxon>Ascomycota</taxon>
        <taxon>Pezizomycotina</taxon>
        <taxon>Eurotiomycetes</taxon>
        <taxon>Eurotiomycetidae</taxon>
        <taxon>Eurotiales</taxon>
        <taxon>Aspergillaceae</taxon>
        <taxon>Aspergillus</taxon>
        <taxon>Aspergillus subgen. Circumdati</taxon>
    </lineage>
</organism>
<feature type="region of interest" description="Disordered" evidence="1">
    <location>
        <begin position="358"/>
        <end position="377"/>
    </location>
</feature>
<accession>A0A2J5HZ93</accession>
<keyword evidence="3" id="KW-1185">Reference proteome</keyword>
<evidence type="ECO:0000256" key="1">
    <source>
        <dbReference type="SAM" id="MobiDB-lite"/>
    </source>
</evidence>
<protein>
    <submittedName>
        <fullName evidence="2">Uncharacterized protein</fullName>
    </submittedName>
</protein>
<evidence type="ECO:0000313" key="3">
    <source>
        <dbReference type="Proteomes" id="UP000235023"/>
    </source>
</evidence>
<dbReference type="EMBL" id="KZ559525">
    <property type="protein sequence ID" value="PLN82680.1"/>
    <property type="molecule type" value="Genomic_DNA"/>
</dbReference>
<evidence type="ECO:0000313" key="2">
    <source>
        <dbReference type="EMBL" id="PLN82680.1"/>
    </source>
</evidence>